<feature type="transmembrane region" description="Helical" evidence="7">
    <location>
        <begin position="279"/>
        <end position="305"/>
    </location>
</feature>
<evidence type="ECO:0000256" key="1">
    <source>
        <dbReference type="ARBA" id="ARBA00004651"/>
    </source>
</evidence>
<feature type="transmembrane region" description="Helical" evidence="7">
    <location>
        <begin position="375"/>
        <end position="407"/>
    </location>
</feature>
<evidence type="ECO:0000256" key="3">
    <source>
        <dbReference type="ARBA" id="ARBA00022692"/>
    </source>
</evidence>
<dbReference type="AlphaFoldDB" id="A0A6J7EFB8"/>
<feature type="transmembrane region" description="Helical" evidence="7">
    <location>
        <begin position="510"/>
        <end position="530"/>
    </location>
</feature>
<accession>A0A6J7EFB8</accession>
<feature type="transmembrane region" description="Helical" evidence="7">
    <location>
        <begin position="734"/>
        <end position="759"/>
    </location>
</feature>
<evidence type="ECO:0000256" key="4">
    <source>
        <dbReference type="ARBA" id="ARBA00022989"/>
    </source>
</evidence>
<comment type="similarity">
    <text evidence="6">Belongs to the ABC-4 integral membrane protein family.</text>
</comment>
<evidence type="ECO:0000256" key="5">
    <source>
        <dbReference type="ARBA" id="ARBA00023136"/>
    </source>
</evidence>
<dbReference type="GO" id="GO:0005886">
    <property type="term" value="C:plasma membrane"/>
    <property type="evidence" value="ECO:0007669"/>
    <property type="project" value="UniProtKB-SubCell"/>
</dbReference>
<sequence length="862" mass="89725">MTTAHRPRRRPVSAVLHLTFKNVTARFGRVVLTALAIVVSTAFLSGTFMFRDTLEGTFDALFAKSYEKVDAYVQSANTVETAFGFEVRDKVPINAVEAVAQVSGVADAQALVQGDAVVIAKDGKPVERTTRATSGGTINTGDLSVWKLTSGRYPTGGRDVVLDDQTASDGGYAIGDSVKINAEAGSRSFTLVGIAQYNNVATPGDATWALFDATTAMEFVAKPGFIDAVLVRGDGSVTDAELAQRVQTALDQTPALTPLQALTGAEITVQSQTEIQKGLGFFTIFLSIFSFIALGVGCFVIYNVFSITAAQRRRENALLRAIGASRRQVTRLMLLEAAVIGLLGSALGLVAGAGLAVGIQVALNGAGLGVPSRGLVITAGTVMVTVIAGLVTTLVAAAVPAISAGSVPPVAAMTESAFEQPRSHRGRIVSACGFIALGASAIIGVLAGADSLLLGVAVVAVFVGVLLLGPTMANPIARVLGGPVERLRGITGGMSRANVQRNPRRTARTAAPVLIGVALVTGASVFAASIKEQLRDTIGKQFLGDYVINSSNGGSLSFSQSFVDELNTLPEVGAATGLGFARLQDAGTNKGFFATTVNPVTAEGILDYTFVQGSFASLTPQGILVSTGEAKRAGLAVGSTVALRVGQTDITVTVQGIYASSDLAQARVVHRALLNGTSASNLAGFVFMTRAPGVSDTQFRTVVDAAITRYGIGTLQNRGQFIDGRSDIIDRSLFFIYGLLALSVVIAVFGIVLTMLLAVHERRREIGLLRAVGMTRSQVRTTVRWESVLTSLYGAIVGVVLGLVLGYIVIVALRDQGLSKFAVPTTAIIVIVVTAFFVGVLAAVVPAWRATKLDLLKAIGTD</sequence>
<dbReference type="Pfam" id="PF02687">
    <property type="entry name" value="FtsX"/>
    <property type="match status" value="2"/>
</dbReference>
<dbReference type="InterPro" id="IPR050250">
    <property type="entry name" value="Macrolide_Exporter_MacB"/>
</dbReference>
<dbReference type="EMBL" id="CAFBLP010000038">
    <property type="protein sequence ID" value="CAB4882007.1"/>
    <property type="molecule type" value="Genomic_DNA"/>
</dbReference>
<keyword evidence="2" id="KW-1003">Cell membrane</keyword>
<comment type="subcellular location">
    <subcellularLocation>
        <location evidence="1">Cell membrane</location>
        <topology evidence="1">Multi-pass membrane protein</topology>
    </subcellularLocation>
</comment>
<reference evidence="9" key="1">
    <citation type="submission" date="2020-05" db="EMBL/GenBank/DDBJ databases">
        <authorList>
            <person name="Chiriac C."/>
            <person name="Salcher M."/>
            <person name="Ghai R."/>
            <person name="Kavagutti S V."/>
        </authorList>
    </citation>
    <scope>NUCLEOTIDE SEQUENCE</scope>
</reference>
<feature type="domain" description="ABC3 transporter permease C-terminal" evidence="8">
    <location>
        <begin position="739"/>
        <end position="854"/>
    </location>
</feature>
<dbReference type="PANTHER" id="PTHR30572:SF4">
    <property type="entry name" value="ABC TRANSPORTER PERMEASE YTRF"/>
    <property type="match status" value="1"/>
</dbReference>
<feature type="transmembrane region" description="Helical" evidence="7">
    <location>
        <begin position="334"/>
        <end position="363"/>
    </location>
</feature>
<feature type="domain" description="ABC3 transporter permease C-terminal" evidence="8">
    <location>
        <begin position="288"/>
        <end position="407"/>
    </location>
</feature>
<feature type="transmembrane region" description="Helical" evidence="7">
    <location>
        <begin position="428"/>
        <end position="446"/>
    </location>
</feature>
<feature type="transmembrane region" description="Helical" evidence="7">
    <location>
        <begin position="30"/>
        <end position="50"/>
    </location>
</feature>
<evidence type="ECO:0000259" key="8">
    <source>
        <dbReference type="Pfam" id="PF02687"/>
    </source>
</evidence>
<gene>
    <name evidence="9" type="ORF">UFOPK3376_01628</name>
</gene>
<feature type="transmembrane region" description="Helical" evidence="7">
    <location>
        <begin position="452"/>
        <end position="469"/>
    </location>
</feature>
<protein>
    <submittedName>
        <fullName evidence="9">Unannotated protein</fullName>
    </submittedName>
</protein>
<keyword evidence="4 7" id="KW-1133">Transmembrane helix</keyword>
<evidence type="ECO:0000256" key="6">
    <source>
        <dbReference type="ARBA" id="ARBA00038076"/>
    </source>
</evidence>
<keyword evidence="5 7" id="KW-0472">Membrane</keyword>
<dbReference type="GO" id="GO:0022857">
    <property type="term" value="F:transmembrane transporter activity"/>
    <property type="evidence" value="ECO:0007669"/>
    <property type="project" value="TreeGrafter"/>
</dbReference>
<proteinExistence type="inferred from homology"/>
<evidence type="ECO:0000256" key="2">
    <source>
        <dbReference type="ARBA" id="ARBA00022475"/>
    </source>
</evidence>
<evidence type="ECO:0000313" key="9">
    <source>
        <dbReference type="EMBL" id="CAB4882007.1"/>
    </source>
</evidence>
<name>A0A6J7EFB8_9ZZZZ</name>
<feature type="transmembrane region" description="Helical" evidence="7">
    <location>
        <begin position="825"/>
        <end position="848"/>
    </location>
</feature>
<evidence type="ECO:0000256" key="7">
    <source>
        <dbReference type="SAM" id="Phobius"/>
    </source>
</evidence>
<keyword evidence="3 7" id="KW-0812">Transmembrane</keyword>
<dbReference type="InterPro" id="IPR003838">
    <property type="entry name" value="ABC3_permease_C"/>
</dbReference>
<feature type="transmembrane region" description="Helical" evidence="7">
    <location>
        <begin position="792"/>
        <end position="813"/>
    </location>
</feature>
<organism evidence="9">
    <name type="scientific">freshwater metagenome</name>
    <dbReference type="NCBI Taxonomy" id="449393"/>
    <lineage>
        <taxon>unclassified sequences</taxon>
        <taxon>metagenomes</taxon>
        <taxon>ecological metagenomes</taxon>
    </lineage>
</organism>
<dbReference type="PANTHER" id="PTHR30572">
    <property type="entry name" value="MEMBRANE COMPONENT OF TRANSPORTER-RELATED"/>
    <property type="match status" value="1"/>
</dbReference>